<dbReference type="CDD" id="cd02042">
    <property type="entry name" value="ParAB_family"/>
    <property type="match status" value="1"/>
</dbReference>
<dbReference type="AlphaFoldDB" id="A0A1H8LXS0"/>
<dbReference type="Pfam" id="PF01656">
    <property type="entry name" value="CbiA"/>
    <property type="match status" value="1"/>
</dbReference>
<proteinExistence type="predicted"/>
<keyword evidence="3" id="KW-1185">Reference proteome</keyword>
<evidence type="ECO:0000313" key="2">
    <source>
        <dbReference type="EMBL" id="SEO09923.1"/>
    </source>
</evidence>
<dbReference type="Gene3D" id="3.40.50.300">
    <property type="entry name" value="P-loop containing nucleotide triphosphate hydrolases"/>
    <property type="match status" value="1"/>
</dbReference>
<accession>A0A1H8LXS0</accession>
<reference evidence="3" key="1">
    <citation type="submission" date="2016-10" db="EMBL/GenBank/DDBJ databases">
        <authorList>
            <person name="Varghese N."/>
            <person name="Submissions S."/>
        </authorList>
    </citation>
    <scope>NUCLEOTIDE SEQUENCE [LARGE SCALE GENOMIC DNA]</scope>
    <source>
        <strain evidence="3">Gh-48</strain>
    </source>
</reference>
<gene>
    <name evidence="2" type="ORF">SAMN05192574_105297</name>
</gene>
<feature type="domain" description="CobQ/CobB/MinD/ParA nucleotide binding" evidence="1">
    <location>
        <begin position="3"/>
        <end position="177"/>
    </location>
</feature>
<dbReference type="InterPro" id="IPR050678">
    <property type="entry name" value="DNA_Partitioning_ATPase"/>
</dbReference>
<dbReference type="STRING" id="551995.SAMN05192574_105297"/>
<protein>
    <submittedName>
        <fullName evidence="2">Chromosome partitioning protein</fullName>
    </submittedName>
</protein>
<dbReference type="EMBL" id="FOCL01000005">
    <property type="protein sequence ID" value="SEO09923.1"/>
    <property type="molecule type" value="Genomic_DNA"/>
</dbReference>
<organism evidence="2 3">
    <name type="scientific">Mucilaginibacter gossypiicola</name>
    <dbReference type="NCBI Taxonomy" id="551995"/>
    <lineage>
        <taxon>Bacteria</taxon>
        <taxon>Pseudomonadati</taxon>
        <taxon>Bacteroidota</taxon>
        <taxon>Sphingobacteriia</taxon>
        <taxon>Sphingobacteriales</taxon>
        <taxon>Sphingobacteriaceae</taxon>
        <taxon>Mucilaginibacter</taxon>
    </lineage>
</organism>
<dbReference type="SUPFAM" id="SSF52540">
    <property type="entry name" value="P-loop containing nucleoside triphosphate hydrolases"/>
    <property type="match status" value="1"/>
</dbReference>
<name>A0A1H8LXS0_9SPHI</name>
<dbReference type="InterPro" id="IPR027417">
    <property type="entry name" value="P-loop_NTPase"/>
</dbReference>
<dbReference type="InterPro" id="IPR002586">
    <property type="entry name" value="CobQ/CobB/MinD/ParA_Nub-bd_dom"/>
</dbReference>
<sequence>MTILIANQKGGAGKSTLTLVMANYLTTAKNCPVTVVDMDYQQSISQKFDKAKILENAEPYQVVATSLEAYPVLRNIVGKKKEDCVLIDLPGKLDDDGLIPVFQSADLVICPFSYDEFSFTSTILFTVVLRKINPKLPIVFVPNRVKANARFEIMDEVNEQLAKFGRISSMLPDRIDFQRVNTIQTPLSLLSLIVPVFGPIYNHYIHGKHEITG</sequence>
<dbReference type="Proteomes" id="UP000198942">
    <property type="component" value="Unassembled WGS sequence"/>
</dbReference>
<dbReference type="PANTHER" id="PTHR13696:SF99">
    <property type="entry name" value="COBYRINIC ACID AC-DIAMIDE SYNTHASE"/>
    <property type="match status" value="1"/>
</dbReference>
<evidence type="ECO:0000259" key="1">
    <source>
        <dbReference type="Pfam" id="PF01656"/>
    </source>
</evidence>
<dbReference type="PANTHER" id="PTHR13696">
    <property type="entry name" value="P-LOOP CONTAINING NUCLEOSIDE TRIPHOSPHATE HYDROLASE"/>
    <property type="match status" value="1"/>
</dbReference>
<dbReference type="OrthoDB" id="978593at2"/>
<evidence type="ECO:0000313" key="3">
    <source>
        <dbReference type="Proteomes" id="UP000198942"/>
    </source>
</evidence>
<dbReference type="RefSeq" id="WP_091212144.1">
    <property type="nucleotide sequence ID" value="NZ_FOCL01000005.1"/>
</dbReference>